<feature type="compositionally biased region" description="Low complexity" evidence="1">
    <location>
        <begin position="366"/>
        <end position="401"/>
    </location>
</feature>
<dbReference type="EMBL" id="MU856927">
    <property type="protein sequence ID" value="KAK4153897.1"/>
    <property type="molecule type" value="Genomic_DNA"/>
</dbReference>
<dbReference type="Proteomes" id="UP001302745">
    <property type="component" value="Unassembled WGS sequence"/>
</dbReference>
<dbReference type="PANTHER" id="PTHR28065:SF1">
    <property type="entry name" value="DUF4050 DOMAIN-CONTAINING PROTEIN"/>
    <property type="match status" value="1"/>
</dbReference>
<evidence type="ECO:0000256" key="1">
    <source>
        <dbReference type="SAM" id="MobiDB-lite"/>
    </source>
</evidence>
<dbReference type="PANTHER" id="PTHR28065">
    <property type="entry name" value="FREQUENIN"/>
    <property type="match status" value="1"/>
</dbReference>
<protein>
    <recommendedName>
        <fullName evidence="2">Gag1-like clamp domain-containing protein</fullName>
    </recommendedName>
</protein>
<name>A0AAN6VMF5_9PEZI</name>
<dbReference type="AlphaFoldDB" id="A0AAN6VMF5"/>
<comment type="caution">
    <text evidence="3">The sequence shown here is derived from an EMBL/GenBank/DDBJ whole genome shotgun (WGS) entry which is preliminary data.</text>
</comment>
<accession>A0AAN6VMF5</accession>
<feature type="region of interest" description="Disordered" evidence="1">
    <location>
        <begin position="152"/>
        <end position="171"/>
    </location>
</feature>
<feature type="domain" description="Gag1-like clamp" evidence="2">
    <location>
        <begin position="284"/>
        <end position="457"/>
    </location>
</feature>
<proteinExistence type="predicted"/>
<keyword evidence="4" id="KW-1185">Reference proteome</keyword>
<feature type="region of interest" description="Disordered" evidence="1">
    <location>
        <begin position="457"/>
        <end position="476"/>
    </location>
</feature>
<feature type="compositionally biased region" description="Basic and acidic residues" evidence="1">
    <location>
        <begin position="24"/>
        <end position="43"/>
    </location>
</feature>
<evidence type="ECO:0000259" key="2">
    <source>
        <dbReference type="Pfam" id="PF13259"/>
    </source>
</evidence>
<reference evidence="3" key="2">
    <citation type="submission" date="2023-05" db="EMBL/GenBank/DDBJ databases">
        <authorList>
            <consortium name="Lawrence Berkeley National Laboratory"/>
            <person name="Steindorff A."/>
            <person name="Hensen N."/>
            <person name="Bonometti L."/>
            <person name="Westerberg I."/>
            <person name="Brannstrom I.O."/>
            <person name="Guillou S."/>
            <person name="Cros-Aarteil S."/>
            <person name="Calhoun S."/>
            <person name="Haridas S."/>
            <person name="Kuo A."/>
            <person name="Mondo S."/>
            <person name="Pangilinan J."/>
            <person name="Riley R."/>
            <person name="Labutti K."/>
            <person name="Andreopoulos B."/>
            <person name="Lipzen A."/>
            <person name="Chen C."/>
            <person name="Yanf M."/>
            <person name="Daum C."/>
            <person name="Ng V."/>
            <person name="Clum A."/>
            <person name="Ohm R."/>
            <person name="Martin F."/>
            <person name="Silar P."/>
            <person name="Natvig D."/>
            <person name="Lalanne C."/>
            <person name="Gautier V."/>
            <person name="Ament-Velasquez S.L."/>
            <person name="Kruys A."/>
            <person name="Hutchinson M.I."/>
            <person name="Powell A.J."/>
            <person name="Barry K."/>
            <person name="Miller A.N."/>
            <person name="Grigoriev I.V."/>
            <person name="Debuchy R."/>
            <person name="Gladieux P."/>
            <person name="Thoren M.H."/>
            <person name="Johannesson H."/>
        </authorList>
    </citation>
    <scope>NUCLEOTIDE SEQUENCE</scope>
    <source>
        <strain evidence="3">CBS 538.74</strain>
    </source>
</reference>
<feature type="region of interest" description="Disordered" evidence="1">
    <location>
        <begin position="336"/>
        <end position="417"/>
    </location>
</feature>
<reference evidence="3" key="1">
    <citation type="journal article" date="2023" name="Mol. Phylogenet. Evol.">
        <title>Genome-scale phylogeny and comparative genomics of the fungal order Sordariales.</title>
        <authorList>
            <person name="Hensen N."/>
            <person name="Bonometti L."/>
            <person name="Westerberg I."/>
            <person name="Brannstrom I.O."/>
            <person name="Guillou S."/>
            <person name="Cros-Aarteil S."/>
            <person name="Calhoun S."/>
            <person name="Haridas S."/>
            <person name="Kuo A."/>
            <person name="Mondo S."/>
            <person name="Pangilinan J."/>
            <person name="Riley R."/>
            <person name="LaButti K."/>
            <person name="Andreopoulos B."/>
            <person name="Lipzen A."/>
            <person name="Chen C."/>
            <person name="Yan M."/>
            <person name="Daum C."/>
            <person name="Ng V."/>
            <person name="Clum A."/>
            <person name="Steindorff A."/>
            <person name="Ohm R.A."/>
            <person name="Martin F."/>
            <person name="Silar P."/>
            <person name="Natvig D.O."/>
            <person name="Lalanne C."/>
            <person name="Gautier V."/>
            <person name="Ament-Velasquez S.L."/>
            <person name="Kruys A."/>
            <person name="Hutchinson M.I."/>
            <person name="Powell A.J."/>
            <person name="Barry K."/>
            <person name="Miller A.N."/>
            <person name="Grigoriev I.V."/>
            <person name="Debuchy R."/>
            <person name="Gladieux P."/>
            <person name="Hiltunen Thoren M."/>
            <person name="Johannesson H."/>
        </authorList>
    </citation>
    <scope>NUCLEOTIDE SEQUENCE</scope>
    <source>
        <strain evidence="3">CBS 538.74</strain>
    </source>
</reference>
<sequence>MQSDQDSSRLLIPSETLIPGPSLKGHELGDGHGHGHDAQRAEDPQQLGESLMTPSPQATRRLVEPLEPGLGKPGPLGEGIKPLSGLVAPHEQRLLQPPAPPAPIKAASPGASRATPGGDHVPFVLPLAQTPPTMIFSDLYKSPRTTLTKFRISFPHGGVPPPPDLDTDLVSRDKARNKEAVKRYLAEKIRNDWEFTWPSVAASTPAPAEPTTAPAQEESPQAAEVTAPPLADEEVPRDPGEEADSESDAESVYSTISEDADRFQPRTEWTSDLSDNDGPAHPVSPFRFDSPEAVGAVVRDCLETKRTRRRRAVREETTWNPGLACFEARRNAWTGAKTVRVKPKPPSPVSPSSTRRLFWRHNRTQSSASHVTSSSPPTPTSPIHITAAARTSTTTSESDSSPQRTASQDSTTAPRPAMYGSLYDKVVAQSLQPSCPVNLGDMLRACVVGWKRDGEWPPRATYPPPPPPPPPPPVHTTHAEVLALRQRKAQQQRSKNAENTGRRLSFVGFFNGGGGAVGGGGGGGNNKPAAAAAAAAADNKDKENGLGHSHSQSHSDEGAGSSGKALFRRSLQRVFSLGQHGGHASHGAAAAANGPLSPTGPPANQVSAAG</sequence>
<feature type="compositionally biased region" description="Polar residues" evidence="1">
    <location>
        <begin position="402"/>
        <end position="413"/>
    </location>
</feature>
<feature type="compositionally biased region" description="Pro residues" evidence="1">
    <location>
        <begin position="460"/>
        <end position="474"/>
    </location>
</feature>
<dbReference type="InterPro" id="IPR053274">
    <property type="entry name" value="Fluconazole_resistance"/>
</dbReference>
<organism evidence="3 4">
    <name type="scientific">Chaetomidium leptoderma</name>
    <dbReference type="NCBI Taxonomy" id="669021"/>
    <lineage>
        <taxon>Eukaryota</taxon>
        <taxon>Fungi</taxon>
        <taxon>Dikarya</taxon>
        <taxon>Ascomycota</taxon>
        <taxon>Pezizomycotina</taxon>
        <taxon>Sordariomycetes</taxon>
        <taxon>Sordariomycetidae</taxon>
        <taxon>Sordariales</taxon>
        <taxon>Chaetomiaceae</taxon>
        <taxon>Chaetomidium</taxon>
    </lineage>
</organism>
<dbReference type="Pfam" id="PF13259">
    <property type="entry name" value="clamp_Gag1-like"/>
    <property type="match status" value="1"/>
</dbReference>
<dbReference type="InterPro" id="IPR025124">
    <property type="entry name" value="Gag1-like_clamp"/>
</dbReference>
<feature type="compositionally biased region" description="Low complexity" evidence="1">
    <location>
        <begin position="526"/>
        <end position="537"/>
    </location>
</feature>
<feature type="region of interest" description="Disordered" evidence="1">
    <location>
        <begin position="515"/>
        <end position="610"/>
    </location>
</feature>
<feature type="compositionally biased region" description="Gly residues" evidence="1">
    <location>
        <begin position="515"/>
        <end position="525"/>
    </location>
</feature>
<feature type="region of interest" description="Disordered" evidence="1">
    <location>
        <begin position="1"/>
        <end position="125"/>
    </location>
</feature>
<feature type="compositionally biased region" description="Low complexity" evidence="1">
    <location>
        <begin position="200"/>
        <end position="224"/>
    </location>
</feature>
<evidence type="ECO:0000313" key="4">
    <source>
        <dbReference type="Proteomes" id="UP001302745"/>
    </source>
</evidence>
<feature type="region of interest" description="Disordered" evidence="1">
    <location>
        <begin position="200"/>
        <end position="290"/>
    </location>
</feature>
<evidence type="ECO:0000313" key="3">
    <source>
        <dbReference type="EMBL" id="KAK4153897.1"/>
    </source>
</evidence>
<gene>
    <name evidence="3" type="ORF">C8A00DRAFT_43275</name>
</gene>